<sequence length="243" mass="25970">MEEKVALITGGTRGIGKEIAYEFLKRGYEVVINYCSDEAAALATQSEFNMLGYCPVLMRADVSDEEQVNEMFAEIFRLYNKLDVLVNNAGISYINVIQDTSAAEWDRLFAVNARGVFLCSRAVADRMIGAGGGSIINISSIWGEVGASCEVAYSASKAAVIGFTKALSKELAPSNVRVNCVSPGVIDTQMNAHLTAEEMEDLIQQIPAGRLGTGEDIAKACAYLAEAEYVTGIILPVGGGFGK</sequence>
<comment type="caution">
    <text evidence="3">The sequence shown here is derived from an EMBL/GenBank/DDBJ whole genome shotgun (WGS) entry which is preliminary data.</text>
</comment>
<dbReference type="Gene3D" id="3.40.50.720">
    <property type="entry name" value="NAD(P)-binding Rossmann-like Domain"/>
    <property type="match status" value="1"/>
</dbReference>
<dbReference type="Pfam" id="PF13561">
    <property type="entry name" value="adh_short_C2"/>
    <property type="match status" value="1"/>
</dbReference>
<dbReference type="InterPro" id="IPR036291">
    <property type="entry name" value="NAD(P)-bd_dom_sf"/>
</dbReference>
<accession>A0A9D1MKM7</accession>
<dbReference type="PANTHER" id="PTHR43639:SF1">
    <property type="entry name" value="SHORT-CHAIN DEHYDROGENASE_REDUCTASE FAMILY PROTEIN"/>
    <property type="match status" value="1"/>
</dbReference>
<protein>
    <submittedName>
        <fullName evidence="3">3-oxoacyl-ACP reductase FabG</fullName>
    </submittedName>
</protein>
<dbReference type="NCBIfam" id="NF047420">
    <property type="entry name" value="EF_P_mod_YmfI"/>
    <property type="match status" value="1"/>
</dbReference>
<dbReference type="EMBL" id="DVNE01000043">
    <property type="protein sequence ID" value="HIU61891.1"/>
    <property type="molecule type" value="Genomic_DNA"/>
</dbReference>
<evidence type="ECO:0000256" key="1">
    <source>
        <dbReference type="ARBA" id="ARBA00006484"/>
    </source>
</evidence>
<proteinExistence type="inferred from homology"/>
<organism evidence="3 4">
    <name type="scientific">Candidatus Coproplasma excrementigallinarum</name>
    <dbReference type="NCBI Taxonomy" id="2840747"/>
    <lineage>
        <taxon>Bacteria</taxon>
        <taxon>Bacillati</taxon>
        <taxon>Bacillota</taxon>
        <taxon>Clostridia</taxon>
        <taxon>Eubacteriales</taxon>
        <taxon>Candidatus Coproplasma</taxon>
    </lineage>
</organism>
<dbReference type="PROSITE" id="PS00061">
    <property type="entry name" value="ADH_SHORT"/>
    <property type="match status" value="1"/>
</dbReference>
<dbReference type="PRINTS" id="PR00081">
    <property type="entry name" value="GDHRDH"/>
</dbReference>
<dbReference type="SUPFAM" id="SSF51735">
    <property type="entry name" value="NAD(P)-binding Rossmann-fold domains"/>
    <property type="match status" value="1"/>
</dbReference>
<dbReference type="FunFam" id="3.40.50.720:FF:000173">
    <property type="entry name" value="3-oxoacyl-[acyl-carrier protein] reductase"/>
    <property type="match status" value="1"/>
</dbReference>
<dbReference type="AlphaFoldDB" id="A0A9D1MKM7"/>
<dbReference type="PRINTS" id="PR00080">
    <property type="entry name" value="SDRFAMILY"/>
</dbReference>
<evidence type="ECO:0000313" key="3">
    <source>
        <dbReference type="EMBL" id="HIU61891.1"/>
    </source>
</evidence>
<keyword evidence="2" id="KW-0560">Oxidoreductase</keyword>
<dbReference type="NCBIfam" id="NF005559">
    <property type="entry name" value="PRK07231.1"/>
    <property type="match status" value="1"/>
</dbReference>
<dbReference type="InterPro" id="IPR020904">
    <property type="entry name" value="Sc_DH/Rdtase_CS"/>
</dbReference>
<dbReference type="NCBIfam" id="NF009466">
    <property type="entry name" value="PRK12826.1-2"/>
    <property type="match status" value="1"/>
</dbReference>
<reference evidence="3" key="1">
    <citation type="submission" date="2020-10" db="EMBL/GenBank/DDBJ databases">
        <authorList>
            <person name="Gilroy R."/>
        </authorList>
    </citation>
    <scope>NUCLEOTIDE SEQUENCE</scope>
    <source>
        <strain evidence="3">CHK195-12923</strain>
    </source>
</reference>
<dbReference type="Proteomes" id="UP000824110">
    <property type="component" value="Unassembled WGS sequence"/>
</dbReference>
<dbReference type="PANTHER" id="PTHR43639">
    <property type="entry name" value="OXIDOREDUCTASE, SHORT-CHAIN DEHYDROGENASE/REDUCTASE FAMILY (AFU_ORTHOLOGUE AFUA_5G02870)"/>
    <property type="match status" value="1"/>
</dbReference>
<gene>
    <name evidence="3" type="primary">fabG</name>
    <name evidence="3" type="ORF">IAB69_04510</name>
</gene>
<reference evidence="3" key="2">
    <citation type="journal article" date="2021" name="PeerJ">
        <title>Extensive microbial diversity within the chicken gut microbiome revealed by metagenomics and culture.</title>
        <authorList>
            <person name="Gilroy R."/>
            <person name="Ravi A."/>
            <person name="Getino M."/>
            <person name="Pursley I."/>
            <person name="Horton D.L."/>
            <person name="Alikhan N.F."/>
            <person name="Baker D."/>
            <person name="Gharbi K."/>
            <person name="Hall N."/>
            <person name="Watson M."/>
            <person name="Adriaenssens E.M."/>
            <person name="Foster-Nyarko E."/>
            <person name="Jarju S."/>
            <person name="Secka A."/>
            <person name="Antonio M."/>
            <person name="Oren A."/>
            <person name="Chaudhuri R.R."/>
            <person name="La Ragione R."/>
            <person name="Hildebrand F."/>
            <person name="Pallen M.J."/>
        </authorList>
    </citation>
    <scope>NUCLEOTIDE SEQUENCE</scope>
    <source>
        <strain evidence="3">CHK195-12923</strain>
    </source>
</reference>
<dbReference type="GO" id="GO:0016491">
    <property type="term" value="F:oxidoreductase activity"/>
    <property type="evidence" value="ECO:0007669"/>
    <property type="project" value="UniProtKB-KW"/>
</dbReference>
<name>A0A9D1MKM7_9FIRM</name>
<comment type="similarity">
    <text evidence="1">Belongs to the short-chain dehydrogenases/reductases (SDR) family.</text>
</comment>
<dbReference type="InterPro" id="IPR002347">
    <property type="entry name" value="SDR_fam"/>
</dbReference>
<evidence type="ECO:0000256" key="2">
    <source>
        <dbReference type="ARBA" id="ARBA00023002"/>
    </source>
</evidence>
<evidence type="ECO:0000313" key="4">
    <source>
        <dbReference type="Proteomes" id="UP000824110"/>
    </source>
</evidence>